<reference evidence="1 2" key="1">
    <citation type="submission" date="2023-03" db="EMBL/GenBank/DDBJ databases">
        <title>High recombination rates correlate with genetic variation in Cardiocondyla obscurior ants.</title>
        <authorList>
            <person name="Errbii M."/>
        </authorList>
    </citation>
    <scope>NUCLEOTIDE SEQUENCE [LARGE SCALE GENOMIC DNA]</scope>
    <source>
        <strain evidence="1">Alpha-2009</strain>
        <tissue evidence="1">Whole body</tissue>
    </source>
</reference>
<organism evidence="1 2">
    <name type="scientific">Cardiocondyla obscurior</name>
    <dbReference type="NCBI Taxonomy" id="286306"/>
    <lineage>
        <taxon>Eukaryota</taxon>
        <taxon>Metazoa</taxon>
        <taxon>Ecdysozoa</taxon>
        <taxon>Arthropoda</taxon>
        <taxon>Hexapoda</taxon>
        <taxon>Insecta</taxon>
        <taxon>Pterygota</taxon>
        <taxon>Neoptera</taxon>
        <taxon>Endopterygota</taxon>
        <taxon>Hymenoptera</taxon>
        <taxon>Apocrita</taxon>
        <taxon>Aculeata</taxon>
        <taxon>Formicoidea</taxon>
        <taxon>Formicidae</taxon>
        <taxon>Myrmicinae</taxon>
        <taxon>Cardiocondyla</taxon>
    </lineage>
</organism>
<dbReference type="Proteomes" id="UP001430953">
    <property type="component" value="Unassembled WGS sequence"/>
</dbReference>
<dbReference type="AlphaFoldDB" id="A0AAW2FPC2"/>
<dbReference type="EMBL" id="JADYXP020000009">
    <property type="protein sequence ID" value="KAL0116606.1"/>
    <property type="molecule type" value="Genomic_DNA"/>
</dbReference>
<sequence>MIFAFTSADTRPVDGLSHAINNAEKILKKRKRKKKKIVKALPVSFQVFPIKINSTNRIVITNPVLLFNKFLRFLDLKLINIK</sequence>
<proteinExistence type="predicted"/>
<comment type="caution">
    <text evidence="1">The sequence shown here is derived from an EMBL/GenBank/DDBJ whole genome shotgun (WGS) entry which is preliminary data.</text>
</comment>
<gene>
    <name evidence="1" type="ORF">PUN28_009917</name>
</gene>
<evidence type="ECO:0000313" key="1">
    <source>
        <dbReference type="EMBL" id="KAL0116606.1"/>
    </source>
</evidence>
<protein>
    <submittedName>
        <fullName evidence="1">Uncharacterized protein</fullName>
    </submittedName>
</protein>
<keyword evidence="2" id="KW-1185">Reference proteome</keyword>
<accession>A0AAW2FPC2</accession>
<name>A0AAW2FPC2_9HYME</name>
<evidence type="ECO:0000313" key="2">
    <source>
        <dbReference type="Proteomes" id="UP001430953"/>
    </source>
</evidence>